<reference evidence="2 3" key="1">
    <citation type="journal article" date="2021" name="J. Hered.">
        <title>A chromosome-level genome assembly of the parasitoid wasp, Cotesia glomerata (Hymenoptera: Braconidae).</title>
        <authorList>
            <person name="Pinto B.J."/>
            <person name="Weis J.J."/>
            <person name="Gamble T."/>
            <person name="Ode P.J."/>
            <person name="Paul R."/>
            <person name="Zaspel J.M."/>
        </authorList>
    </citation>
    <scope>NUCLEOTIDE SEQUENCE [LARGE SCALE GENOMIC DNA]</scope>
    <source>
        <strain evidence="2">CgM1</strain>
    </source>
</reference>
<feature type="region of interest" description="Disordered" evidence="1">
    <location>
        <begin position="13"/>
        <end position="76"/>
    </location>
</feature>
<evidence type="ECO:0000313" key="3">
    <source>
        <dbReference type="Proteomes" id="UP000826195"/>
    </source>
</evidence>
<dbReference type="EMBL" id="JAHXZJ010002610">
    <property type="protein sequence ID" value="KAH0537970.1"/>
    <property type="molecule type" value="Genomic_DNA"/>
</dbReference>
<organism evidence="2 3">
    <name type="scientific">Cotesia glomerata</name>
    <name type="common">Lepidopteran parasitic wasp</name>
    <name type="synonym">Apanteles glomeratus</name>
    <dbReference type="NCBI Taxonomy" id="32391"/>
    <lineage>
        <taxon>Eukaryota</taxon>
        <taxon>Metazoa</taxon>
        <taxon>Ecdysozoa</taxon>
        <taxon>Arthropoda</taxon>
        <taxon>Hexapoda</taxon>
        <taxon>Insecta</taxon>
        <taxon>Pterygota</taxon>
        <taxon>Neoptera</taxon>
        <taxon>Endopterygota</taxon>
        <taxon>Hymenoptera</taxon>
        <taxon>Apocrita</taxon>
        <taxon>Ichneumonoidea</taxon>
        <taxon>Braconidae</taxon>
        <taxon>Microgastrinae</taxon>
        <taxon>Cotesia</taxon>
    </lineage>
</organism>
<evidence type="ECO:0000256" key="1">
    <source>
        <dbReference type="SAM" id="MobiDB-lite"/>
    </source>
</evidence>
<feature type="compositionally biased region" description="Low complexity" evidence="1">
    <location>
        <begin position="13"/>
        <end position="26"/>
    </location>
</feature>
<protein>
    <submittedName>
        <fullName evidence="2">Uncharacterized protein</fullName>
    </submittedName>
</protein>
<feature type="compositionally biased region" description="Acidic residues" evidence="1">
    <location>
        <begin position="59"/>
        <end position="72"/>
    </location>
</feature>
<sequence length="124" mass="14379">MLFIFASNNYSSSDDNNNTFSNPNTSVAKTPFESLLDEDSDDDNDDTMPSFIRKPFESLLDEDSEDDIEDDDNLYHDNHYPFENLTEVDDSFTENNINHHNQDKINVDSNKNFLQSENDWQGIL</sequence>
<gene>
    <name evidence="2" type="ORF">KQX54_002254</name>
</gene>
<proteinExistence type="predicted"/>
<name>A0AAV7HWJ9_COTGL</name>
<feature type="compositionally biased region" description="Acidic residues" evidence="1">
    <location>
        <begin position="35"/>
        <end position="46"/>
    </location>
</feature>
<comment type="caution">
    <text evidence="2">The sequence shown here is derived from an EMBL/GenBank/DDBJ whole genome shotgun (WGS) entry which is preliminary data.</text>
</comment>
<dbReference type="Proteomes" id="UP000826195">
    <property type="component" value="Unassembled WGS sequence"/>
</dbReference>
<accession>A0AAV7HWJ9</accession>
<keyword evidence="3" id="KW-1185">Reference proteome</keyword>
<dbReference type="AlphaFoldDB" id="A0AAV7HWJ9"/>
<evidence type="ECO:0000313" key="2">
    <source>
        <dbReference type="EMBL" id="KAH0537970.1"/>
    </source>
</evidence>